<dbReference type="EMBL" id="LXQA010867278">
    <property type="protein sequence ID" value="MCI74765.1"/>
    <property type="molecule type" value="Genomic_DNA"/>
</dbReference>
<dbReference type="Proteomes" id="UP000265520">
    <property type="component" value="Unassembled WGS sequence"/>
</dbReference>
<accession>A0A392USL8</accession>
<name>A0A392USL8_9FABA</name>
<reference evidence="1 2" key="1">
    <citation type="journal article" date="2018" name="Front. Plant Sci.">
        <title>Red Clover (Trifolium pratense) and Zigzag Clover (T. medium) - A Picture of Genomic Similarities and Differences.</title>
        <authorList>
            <person name="Dluhosova J."/>
            <person name="Istvanek J."/>
            <person name="Nedelnik J."/>
            <person name="Repkova J."/>
        </authorList>
    </citation>
    <scope>NUCLEOTIDE SEQUENCE [LARGE SCALE GENOMIC DNA]</scope>
    <source>
        <strain evidence="2">cv. 10/8</strain>
        <tissue evidence="1">Leaf</tissue>
    </source>
</reference>
<dbReference type="AlphaFoldDB" id="A0A392USL8"/>
<evidence type="ECO:0000313" key="2">
    <source>
        <dbReference type="Proteomes" id="UP000265520"/>
    </source>
</evidence>
<proteinExistence type="predicted"/>
<comment type="caution">
    <text evidence="1">The sequence shown here is derived from an EMBL/GenBank/DDBJ whole genome shotgun (WGS) entry which is preliminary data.</text>
</comment>
<keyword evidence="2" id="KW-1185">Reference proteome</keyword>
<organism evidence="1 2">
    <name type="scientific">Trifolium medium</name>
    <dbReference type="NCBI Taxonomy" id="97028"/>
    <lineage>
        <taxon>Eukaryota</taxon>
        <taxon>Viridiplantae</taxon>
        <taxon>Streptophyta</taxon>
        <taxon>Embryophyta</taxon>
        <taxon>Tracheophyta</taxon>
        <taxon>Spermatophyta</taxon>
        <taxon>Magnoliopsida</taxon>
        <taxon>eudicotyledons</taxon>
        <taxon>Gunneridae</taxon>
        <taxon>Pentapetalae</taxon>
        <taxon>rosids</taxon>
        <taxon>fabids</taxon>
        <taxon>Fabales</taxon>
        <taxon>Fabaceae</taxon>
        <taxon>Papilionoideae</taxon>
        <taxon>50 kb inversion clade</taxon>
        <taxon>NPAAA clade</taxon>
        <taxon>Hologalegina</taxon>
        <taxon>IRL clade</taxon>
        <taxon>Trifolieae</taxon>
        <taxon>Trifolium</taxon>
    </lineage>
</organism>
<sequence length="30" mass="3151">IASGSANLPSKIERNPTVNESEIEVLVGLI</sequence>
<protein>
    <submittedName>
        <fullName evidence="1">Uncharacterized protein</fullName>
    </submittedName>
</protein>
<feature type="non-terminal residue" evidence="1">
    <location>
        <position position="1"/>
    </location>
</feature>
<evidence type="ECO:0000313" key="1">
    <source>
        <dbReference type="EMBL" id="MCI74765.1"/>
    </source>
</evidence>